<sequence length="323" mass="36265">PKASLRAGRTTIPVGGTLTLTCSVEGSAGWKYEWFRRTSDSYEAMIITDSVQNFISISQEGIYQLSNRVFVTLQHNWTQIFSGETITVRCEIKGVGDTEWEYEWRTTSSNTSPTHSEYRISSASVSHSGRYWCKGRRDSYSSTEWSNPFQLIVSCKSDCLSFILRTIPVEGNETLNCSVEDSAEWKHYWFRRTSVFSESQNIRDGDPDRVISISQGGIYHCRGGRGNPVFFTEYSDPVTIEKRGECSLIHKDSNYSILLFNLLYVFILNLKAHRPKANLSADNGALPAGGSVTLTCSVKPSSLSSSSSGWKYFWYGGDKTSDP</sequence>
<dbReference type="SUPFAM" id="SSF48726">
    <property type="entry name" value="Immunoglobulin"/>
    <property type="match status" value="2"/>
</dbReference>
<dbReference type="GO" id="GO:0006955">
    <property type="term" value="P:immune response"/>
    <property type="evidence" value="ECO:0007669"/>
    <property type="project" value="TreeGrafter"/>
</dbReference>
<dbReference type="Gene3D" id="2.60.40.10">
    <property type="entry name" value="Immunoglobulins"/>
    <property type="match status" value="3"/>
</dbReference>
<dbReference type="Ensembl" id="ENSSLUT00000006297.1">
    <property type="protein sequence ID" value="ENSSLUP00000006140.1"/>
    <property type="gene ID" value="ENSSLUG00000002687.1"/>
</dbReference>
<dbReference type="InterPro" id="IPR050488">
    <property type="entry name" value="Ig_Fc_receptor"/>
</dbReference>
<evidence type="ECO:0000256" key="1">
    <source>
        <dbReference type="ARBA" id="ARBA00022729"/>
    </source>
</evidence>
<reference evidence="4" key="1">
    <citation type="submission" date="2025-08" db="UniProtKB">
        <authorList>
            <consortium name="Ensembl"/>
        </authorList>
    </citation>
    <scope>IDENTIFICATION</scope>
</reference>
<dbReference type="Pfam" id="PF13895">
    <property type="entry name" value="Ig_2"/>
    <property type="match status" value="1"/>
</dbReference>
<keyword evidence="1" id="KW-0732">Signal</keyword>
<evidence type="ECO:0000259" key="3">
    <source>
        <dbReference type="PROSITE" id="PS50835"/>
    </source>
</evidence>
<feature type="domain" description="Ig-like" evidence="3">
    <location>
        <begin position="1"/>
        <end position="143"/>
    </location>
</feature>
<dbReference type="PROSITE" id="PS50835">
    <property type="entry name" value="IG_LIKE"/>
    <property type="match status" value="2"/>
</dbReference>
<dbReference type="PANTHER" id="PTHR11481">
    <property type="entry name" value="IMMUNOGLOBULIN FC RECEPTOR"/>
    <property type="match status" value="1"/>
</dbReference>
<feature type="domain" description="Ig-like" evidence="3">
    <location>
        <begin position="275"/>
        <end position="323"/>
    </location>
</feature>
<dbReference type="AlphaFoldDB" id="A0A8D0CPP3"/>
<keyword evidence="2" id="KW-1015">Disulfide bond</keyword>
<evidence type="ECO:0000313" key="5">
    <source>
        <dbReference type="Proteomes" id="UP000694568"/>
    </source>
</evidence>
<keyword evidence="5" id="KW-1185">Reference proteome</keyword>
<evidence type="ECO:0000313" key="4">
    <source>
        <dbReference type="Ensembl" id="ENSSLUP00000006140.1"/>
    </source>
</evidence>
<dbReference type="GO" id="GO:0009897">
    <property type="term" value="C:external side of plasma membrane"/>
    <property type="evidence" value="ECO:0007669"/>
    <property type="project" value="TreeGrafter"/>
</dbReference>
<dbReference type="SMART" id="SM00409">
    <property type="entry name" value="IG"/>
    <property type="match status" value="1"/>
</dbReference>
<dbReference type="InterPro" id="IPR013783">
    <property type="entry name" value="Ig-like_fold"/>
</dbReference>
<accession>A0A8D0CPP3</accession>
<dbReference type="GeneTree" id="ENSGT00940000162700"/>
<organism evidence="4 5">
    <name type="scientific">Sander lucioperca</name>
    <name type="common">Pike-perch</name>
    <name type="synonym">Perca lucioperca</name>
    <dbReference type="NCBI Taxonomy" id="283035"/>
    <lineage>
        <taxon>Eukaryota</taxon>
        <taxon>Metazoa</taxon>
        <taxon>Chordata</taxon>
        <taxon>Craniata</taxon>
        <taxon>Vertebrata</taxon>
        <taxon>Euteleostomi</taxon>
        <taxon>Actinopterygii</taxon>
        <taxon>Neopterygii</taxon>
        <taxon>Teleostei</taxon>
        <taxon>Neoteleostei</taxon>
        <taxon>Acanthomorphata</taxon>
        <taxon>Eupercaria</taxon>
        <taxon>Perciformes</taxon>
        <taxon>Percoidei</taxon>
        <taxon>Percidae</taxon>
        <taxon>Luciopercinae</taxon>
        <taxon>Sander</taxon>
    </lineage>
</organism>
<evidence type="ECO:0000256" key="2">
    <source>
        <dbReference type="ARBA" id="ARBA00023157"/>
    </source>
</evidence>
<name>A0A8D0CPP3_SANLU</name>
<proteinExistence type="predicted"/>
<dbReference type="GO" id="GO:0007166">
    <property type="term" value="P:cell surface receptor signaling pathway"/>
    <property type="evidence" value="ECO:0007669"/>
    <property type="project" value="TreeGrafter"/>
</dbReference>
<dbReference type="PANTHER" id="PTHR11481:SF64">
    <property type="entry name" value="FC RECEPTOR-LIKE PROTEIN 4"/>
    <property type="match status" value="1"/>
</dbReference>
<dbReference type="InterPro" id="IPR007110">
    <property type="entry name" value="Ig-like_dom"/>
</dbReference>
<protein>
    <recommendedName>
        <fullName evidence="3">Ig-like domain-containing protein</fullName>
    </recommendedName>
</protein>
<dbReference type="InterPro" id="IPR003599">
    <property type="entry name" value="Ig_sub"/>
</dbReference>
<dbReference type="GO" id="GO:0004888">
    <property type="term" value="F:transmembrane signaling receptor activity"/>
    <property type="evidence" value="ECO:0007669"/>
    <property type="project" value="TreeGrafter"/>
</dbReference>
<dbReference type="Proteomes" id="UP000694568">
    <property type="component" value="Unplaced"/>
</dbReference>
<dbReference type="InterPro" id="IPR036179">
    <property type="entry name" value="Ig-like_dom_sf"/>
</dbReference>
<reference evidence="4" key="2">
    <citation type="submission" date="2025-09" db="UniProtKB">
        <authorList>
            <consortium name="Ensembl"/>
        </authorList>
    </citation>
    <scope>IDENTIFICATION</scope>
</reference>